<comment type="caution">
    <text evidence="2">The sequence shown here is derived from an EMBL/GenBank/DDBJ whole genome shotgun (WGS) entry which is preliminary data.</text>
</comment>
<dbReference type="InterPro" id="IPR005509">
    <property type="entry name" value="AfsA_hotdog_dom"/>
</dbReference>
<evidence type="ECO:0000313" key="3">
    <source>
        <dbReference type="Proteomes" id="UP000319483"/>
    </source>
</evidence>
<organism evidence="2 3">
    <name type="scientific">Gilliamella apicola</name>
    <dbReference type="NCBI Taxonomy" id="1196095"/>
    <lineage>
        <taxon>Bacteria</taxon>
        <taxon>Pseudomonadati</taxon>
        <taxon>Pseudomonadota</taxon>
        <taxon>Gammaproteobacteria</taxon>
        <taxon>Orbales</taxon>
        <taxon>Orbaceae</taxon>
        <taxon>Gilliamella</taxon>
    </lineage>
</organism>
<evidence type="ECO:0000313" key="2">
    <source>
        <dbReference type="EMBL" id="TSJ93037.1"/>
    </source>
</evidence>
<dbReference type="Pfam" id="PF03756">
    <property type="entry name" value="AfsA"/>
    <property type="match status" value="1"/>
</dbReference>
<name>A0A556RVW9_9GAMM</name>
<proteinExistence type="predicted"/>
<dbReference type="EMBL" id="VMHM01000018">
    <property type="protein sequence ID" value="TSJ93037.1"/>
    <property type="molecule type" value="Genomic_DNA"/>
</dbReference>
<gene>
    <name evidence="2" type="ORF">FPQ15_12335</name>
</gene>
<reference evidence="2 3" key="1">
    <citation type="submission" date="2019-07" db="EMBL/GenBank/DDBJ databases">
        <title>Gilliamella genomes.</title>
        <authorList>
            <person name="Zheng H."/>
        </authorList>
    </citation>
    <scope>NUCLEOTIDE SEQUENCE [LARGE SCALE GENOMIC DNA]</scope>
    <source>
        <strain evidence="2 3">W8127</strain>
    </source>
</reference>
<accession>A0A556RVW9</accession>
<dbReference type="Proteomes" id="UP000319483">
    <property type="component" value="Unassembled WGS sequence"/>
</dbReference>
<dbReference type="RefSeq" id="WP_144093056.1">
    <property type="nucleotide sequence ID" value="NZ_CAMLRN010000013.1"/>
</dbReference>
<sequence>MMTKKELVTPNLVHKTELEDVLIYEADVVLANIIEQNDFNDLITNNPEQESLLKAVYKLCRSGEKNIYVLRTLPLQIPKSIVYELFPDIHLTEFYKPIDDETLELIHGYVPLHLEEIIRSKLLPTVLPIDNNDKKIISNIQSAAIVHSYFLFNNIKNQYFYKKSHEHVPGMMLIEAARQAVYDYVYSTSGHVFKEVSISMTNLEVNFLGYTVSSYPVELLFSHKDYVRRFKPKTIEKKAWFYQRGKLTGTFCLIGGIIPMSIFPRLRNENYLKALNFYPFDENMKLQVLSDENSEVLHKKIICLSLTGIIIENDGTNMHNVSNVVLMDKHEFSIKKHEIKEEDNNCLSLLFDNLSKSQLLTLNNIINTSFYHRRMFEALNI</sequence>
<dbReference type="AlphaFoldDB" id="A0A556RVW9"/>
<protein>
    <recommendedName>
        <fullName evidence="1">A-factor biosynthesis hotdog domain-containing protein</fullName>
    </recommendedName>
</protein>
<evidence type="ECO:0000259" key="1">
    <source>
        <dbReference type="Pfam" id="PF03756"/>
    </source>
</evidence>
<feature type="domain" description="A-factor biosynthesis hotdog" evidence="1">
    <location>
        <begin position="148"/>
        <end position="224"/>
    </location>
</feature>